<organism evidence="1 2">
    <name type="scientific">Arctium lappa</name>
    <name type="common">Greater burdock</name>
    <name type="synonym">Lappa major</name>
    <dbReference type="NCBI Taxonomy" id="4217"/>
    <lineage>
        <taxon>Eukaryota</taxon>
        <taxon>Viridiplantae</taxon>
        <taxon>Streptophyta</taxon>
        <taxon>Embryophyta</taxon>
        <taxon>Tracheophyta</taxon>
        <taxon>Spermatophyta</taxon>
        <taxon>Magnoliopsida</taxon>
        <taxon>eudicotyledons</taxon>
        <taxon>Gunneridae</taxon>
        <taxon>Pentapetalae</taxon>
        <taxon>asterids</taxon>
        <taxon>campanulids</taxon>
        <taxon>Asterales</taxon>
        <taxon>Asteraceae</taxon>
        <taxon>Carduoideae</taxon>
        <taxon>Cardueae</taxon>
        <taxon>Arctiinae</taxon>
        <taxon>Arctium</taxon>
    </lineage>
</organism>
<dbReference type="EMBL" id="CM042053">
    <property type="protein sequence ID" value="KAI3715289.1"/>
    <property type="molecule type" value="Genomic_DNA"/>
</dbReference>
<keyword evidence="2" id="KW-1185">Reference proteome</keyword>
<reference evidence="1 2" key="2">
    <citation type="journal article" date="2022" name="Mol. Ecol. Resour.">
        <title>The genomes of chicory, endive, great burdock and yacon provide insights into Asteraceae paleo-polyploidization history and plant inulin production.</title>
        <authorList>
            <person name="Fan W."/>
            <person name="Wang S."/>
            <person name="Wang H."/>
            <person name="Wang A."/>
            <person name="Jiang F."/>
            <person name="Liu H."/>
            <person name="Zhao H."/>
            <person name="Xu D."/>
            <person name="Zhang Y."/>
        </authorList>
    </citation>
    <scope>NUCLEOTIDE SEQUENCE [LARGE SCALE GENOMIC DNA]</scope>
    <source>
        <strain evidence="2">cv. Niubang</strain>
    </source>
</reference>
<evidence type="ECO:0000313" key="2">
    <source>
        <dbReference type="Proteomes" id="UP001055879"/>
    </source>
</evidence>
<dbReference type="Proteomes" id="UP001055879">
    <property type="component" value="Linkage Group LG07"/>
</dbReference>
<evidence type="ECO:0000313" key="1">
    <source>
        <dbReference type="EMBL" id="KAI3715289.1"/>
    </source>
</evidence>
<accession>A0ACB9AYH7</accession>
<gene>
    <name evidence="1" type="ORF">L6452_22266</name>
</gene>
<name>A0ACB9AYH7_ARCLA</name>
<protein>
    <submittedName>
        <fullName evidence="1">Uncharacterized protein</fullName>
    </submittedName>
</protein>
<reference evidence="2" key="1">
    <citation type="journal article" date="2022" name="Mol. Ecol. Resour.">
        <title>The genomes of chicory, endive, great burdock and yacon provide insights into Asteraceae palaeo-polyploidization history and plant inulin production.</title>
        <authorList>
            <person name="Fan W."/>
            <person name="Wang S."/>
            <person name="Wang H."/>
            <person name="Wang A."/>
            <person name="Jiang F."/>
            <person name="Liu H."/>
            <person name="Zhao H."/>
            <person name="Xu D."/>
            <person name="Zhang Y."/>
        </authorList>
    </citation>
    <scope>NUCLEOTIDE SEQUENCE [LARGE SCALE GENOMIC DNA]</scope>
    <source>
        <strain evidence="2">cv. Niubang</strain>
    </source>
</reference>
<comment type="caution">
    <text evidence="1">The sequence shown here is derived from an EMBL/GenBank/DDBJ whole genome shotgun (WGS) entry which is preliminary data.</text>
</comment>
<sequence>MRLRNGDRGRSVYSQPKPREKLLFESNRSRIESCIRMSICFTLHVTEYSELSARNYLDTSGWDSERAMIGVEGSSRVPTTGSTGSMLESGKVTRNPRS</sequence>
<proteinExistence type="predicted"/>